<evidence type="ECO:0000313" key="1">
    <source>
        <dbReference type="EMBL" id="BAH42665.1"/>
    </source>
</evidence>
<evidence type="ECO:0000313" key="2">
    <source>
        <dbReference type="Proteomes" id="UP000001877"/>
    </source>
</evidence>
<dbReference type="STRING" id="358681.BBR47_16880"/>
<dbReference type="Proteomes" id="UP000001877">
    <property type="component" value="Chromosome"/>
</dbReference>
<dbReference type="HOGENOM" id="CLU_2045220_0_0_9"/>
<evidence type="ECO:0008006" key="3">
    <source>
        <dbReference type="Google" id="ProtNLM"/>
    </source>
</evidence>
<dbReference type="KEGG" id="bbe:BBR47_16880"/>
<name>C0Z9J5_BREBN</name>
<reference evidence="1 2" key="1">
    <citation type="submission" date="2005-03" db="EMBL/GenBank/DDBJ databases">
        <title>Brevibacillus brevis strain 47, complete genome.</title>
        <authorList>
            <person name="Hosoyama A."/>
            <person name="Yamada R."/>
            <person name="Hongo Y."/>
            <person name="Terui Y."/>
            <person name="Ankai A."/>
            <person name="Masuyama W."/>
            <person name="Sekiguchi M."/>
            <person name="Takeda T."/>
            <person name="Asano K."/>
            <person name="Ohji S."/>
            <person name="Ichikawa N."/>
            <person name="Narita S."/>
            <person name="Aoki N."/>
            <person name="Miura H."/>
            <person name="Matsushita S."/>
            <person name="Sekigawa T."/>
            <person name="Yamagata H."/>
            <person name="Yoshikawa H."/>
            <person name="Udaka S."/>
            <person name="Tanikawa S."/>
            <person name="Fujita N."/>
        </authorList>
    </citation>
    <scope>NUCLEOTIDE SEQUENCE [LARGE SCALE GENOMIC DNA]</scope>
    <source>
        <strain evidence="2">47 / JCM 6285 / NBRC 100599</strain>
    </source>
</reference>
<protein>
    <recommendedName>
        <fullName evidence="3">Transposase</fullName>
    </recommendedName>
</protein>
<dbReference type="AlphaFoldDB" id="C0Z9J5"/>
<dbReference type="EMBL" id="AP008955">
    <property type="protein sequence ID" value="BAH42665.1"/>
    <property type="molecule type" value="Genomic_DNA"/>
</dbReference>
<proteinExistence type="predicted"/>
<gene>
    <name evidence="1" type="ordered locus">BBR47_16880</name>
</gene>
<keyword evidence="2" id="KW-1185">Reference proteome</keyword>
<organism evidence="1 2">
    <name type="scientific">Brevibacillus brevis (strain 47 / JCM 6285 / NBRC 100599)</name>
    <dbReference type="NCBI Taxonomy" id="358681"/>
    <lineage>
        <taxon>Bacteria</taxon>
        <taxon>Bacillati</taxon>
        <taxon>Bacillota</taxon>
        <taxon>Bacilli</taxon>
        <taxon>Bacillales</taxon>
        <taxon>Paenibacillaceae</taxon>
        <taxon>Brevibacillus</taxon>
    </lineage>
</organism>
<sequence length="120" mass="14000">MADAIGLRKLPRYKVTKTRFARKIILYFCLMTNGIDGRTRSQVYYFYTNLMLTQLPHRKLDSIKGKNSISKCQTFLYTADFIVILVGLKQMNGFQTELFDQMNAIQQLLRPTFPFGCPSW</sequence>
<accession>C0Z9J5</accession>